<dbReference type="VEuPathDB" id="VectorBase:LOC119162177"/>
<dbReference type="Proteomes" id="UP000821866">
    <property type="component" value="Chromosome 2"/>
</dbReference>
<organism evidence="1 2">
    <name type="scientific">Rhipicephalus microplus</name>
    <name type="common">Cattle tick</name>
    <name type="synonym">Boophilus microplus</name>
    <dbReference type="NCBI Taxonomy" id="6941"/>
    <lineage>
        <taxon>Eukaryota</taxon>
        <taxon>Metazoa</taxon>
        <taxon>Ecdysozoa</taxon>
        <taxon>Arthropoda</taxon>
        <taxon>Chelicerata</taxon>
        <taxon>Arachnida</taxon>
        <taxon>Acari</taxon>
        <taxon>Parasitiformes</taxon>
        <taxon>Ixodida</taxon>
        <taxon>Ixodoidea</taxon>
        <taxon>Ixodidae</taxon>
        <taxon>Rhipicephalinae</taxon>
        <taxon>Rhipicephalus</taxon>
        <taxon>Boophilus</taxon>
    </lineage>
</organism>
<dbReference type="AlphaFoldDB" id="A0A9J6EJB4"/>
<gene>
    <name evidence="1" type="ORF">HPB51_021882</name>
</gene>
<keyword evidence="2" id="KW-1185">Reference proteome</keyword>
<comment type="caution">
    <text evidence="1">The sequence shown here is derived from an EMBL/GenBank/DDBJ whole genome shotgun (WGS) entry which is preliminary data.</text>
</comment>
<reference evidence="1" key="1">
    <citation type="journal article" date="2020" name="Cell">
        <title>Large-Scale Comparative Analyses of Tick Genomes Elucidate Their Genetic Diversity and Vector Capacities.</title>
        <authorList>
            <consortium name="Tick Genome and Microbiome Consortium (TIGMIC)"/>
            <person name="Jia N."/>
            <person name="Wang J."/>
            <person name="Shi W."/>
            <person name="Du L."/>
            <person name="Sun Y."/>
            <person name="Zhan W."/>
            <person name="Jiang J.F."/>
            <person name="Wang Q."/>
            <person name="Zhang B."/>
            <person name="Ji P."/>
            <person name="Bell-Sakyi L."/>
            <person name="Cui X.M."/>
            <person name="Yuan T.T."/>
            <person name="Jiang B.G."/>
            <person name="Yang W.F."/>
            <person name="Lam T.T."/>
            <person name="Chang Q.C."/>
            <person name="Ding S.J."/>
            <person name="Wang X.J."/>
            <person name="Zhu J.G."/>
            <person name="Ruan X.D."/>
            <person name="Zhao L."/>
            <person name="Wei J.T."/>
            <person name="Ye R.Z."/>
            <person name="Que T.C."/>
            <person name="Du C.H."/>
            <person name="Zhou Y.H."/>
            <person name="Cheng J.X."/>
            <person name="Dai P.F."/>
            <person name="Guo W.B."/>
            <person name="Han X.H."/>
            <person name="Huang E.J."/>
            <person name="Li L.F."/>
            <person name="Wei W."/>
            <person name="Gao Y.C."/>
            <person name="Liu J.Z."/>
            <person name="Shao H.Z."/>
            <person name="Wang X."/>
            <person name="Wang C.C."/>
            <person name="Yang T.C."/>
            <person name="Huo Q.B."/>
            <person name="Li W."/>
            <person name="Chen H.Y."/>
            <person name="Chen S.E."/>
            <person name="Zhou L.G."/>
            <person name="Ni X.B."/>
            <person name="Tian J.H."/>
            <person name="Sheng Y."/>
            <person name="Liu T."/>
            <person name="Pan Y.S."/>
            <person name="Xia L.Y."/>
            <person name="Li J."/>
            <person name="Zhao F."/>
            <person name="Cao W.C."/>
        </authorList>
    </citation>
    <scope>NUCLEOTIDE SEQUENCE</scope>
    <source>
        <strain evidence="1">Rmic-2018</strain>
    </source>
</reference>
<name>A0A9J6EJB4_RHIMP</name>
<protein>
    <submittedName>
        <fullName evidence="1">Uncharacterized protein</fullName>
    </submittedName>
</protein>
<accession>A0A9J6EJB4</accession>
<reference evidence="1" key="2">
    <citation type="submission" date="2021-09" db="EMBL/GenBank/DDBJ databases">
        <authorList>
            <person name="Jia N."/>
            <person name="Wang J."/>
            <person name="Shi W."/>
            <person name="Du L."/>
            <person name="Sun Y."/>
            <person name="Zhan W."/>
            <person name="Jiang J."/>
            <person name="Wang Q."/>
            <person name="Zhang B."/>
            <person name="Ji P."/>
            <person name="Sakyi L.B."/>
            <person name="Cui X."/>
            <person name="Yuan T."/>
            <person name="Jiang B."/>
            <person name="Yang W."/>
            <person name="Lam T.T.-Y."/>
            <person name="Chang Q."/>
            <person name="Ding S."/>
            <person name="Wang X."/>
            <person name="Zhu J."/>
            <person name="Ruan X."/>
            <person name="Zhao L."/>
            <person name="Wei J."/>
            <person name="Que T."/>
            <person name="Du C."/>
            <person name="Cheng J."/>
            <person name="Dai P."/>
            <person name="Han X."/>
            <person name="Huang E."/>
            <person name="Gao Y."/>
            <person name="Liu J."/>
            <person name="Shao H."/>
            <person name="Ye R."/>
            <person name="Li L."/>
            <person name="Wei W."/>
            <person name="Wang X."/>
            <person name="Wang C."/>
            <person name="Huo Q."/>
            <person name="Li W."/>
            <person name="Guo W."/>
            <person name="Chen H."/>
            <person name="Chen S."/>
            <person name="Zhou L."/>
            <person name="Zhou L."/>
            <person name="Ni X."/>
            <person name="Tian J."/>
            <person name="Zhou Y."/>
            <person name="Sheng Y."/>
            <person name="Liu T."/>
            <person name="Pan Y."/>
            <person name="Xia L."/>
            <person name="Li J."/>
            <person name="Zhao F."/>
            <person name="Cao W."/>
        </authorList>
    </citation>
    <scope>NUCLEOTIDE SEQUENCE</scope>
    <source>
        <strain evidence="1">Rmic-2018</strain>
        <tissue evidence="1">Larvae</tissue>
    </source>
</reference>
<evidence type="ECO:0000313" key="2">
    <source>
        <dbReference type="Proteomes" id="UP000821866"/>
    </source>
</evidence>
<dbReference type="EMBL" id="JABSTU010000004">
    <property type="protein sequence ID" value="KAH8034212.1"/>
    <property type="molecule type" value="Genomic_DNA"/>
</dbReference>
<proteinExistence type="predicted"/>
<sequence length="121" mass="13290">MQSCTVVKKIEVIGWHRENGEQYIPEEPRTLKENLKKPSWQHVLKFVAEAQAAVPEERVARSFKGCGISDALDGSEDADLHSGLTDVGDVVPEECSGLQAECCDLFFASDSKGSFGGFERD</sequence>
<evidence type="ECO:0000313" key="1">
    <source>
        <dbReference type="EMBL" id="KAH8034212.1"/>
    </source>
</evidence>